<dbReference type="InterPro" id="IPR025669">
    <property type="entry name" value="AAA_dom"/>
</dbReference>
<feature type="domain" description="AAA" evidence="1">
    <location>
        <begin position="2"/>
        <end position="203"/>
    </location>
</feature>
<organism evidence="2 3">
    <name type="scientific">Lactococcus ileimucosae</name>
    <dbReference type="NCBI Taxonomy" id="2941329"/>
    <lineage>
        <taxon>Bacteria</taxon>
        <taxon>Bacillati</taxon>
        <taxon>Bacillota</taxon>
        <taxon>Bacilli</taxon>
        <taxon>Lactobacillales</taxon>
        <taxon>Streptococcaceae</taxon>
        <taxon>Lactococcus</taxon>
    </lineage>
</organism>
<reference evidence="2 3" key="1">
    <citation type="submission" date="2024-03" db="EMBL/GenBank/DDBJ databases">
        <title>Mouse gut bacterial collection (mGBC) of GemPharmatech.</title>
        <authorList>
            <person name="He Y."/>
            <person name="Dong L."/>
            <person name="Wu D."/>
            <person name="Gao X."/>
            <person name="Lin Z."/>
        </authorList>
    </citation>
    <scope>NUCLEOTIDE SEQUENCE [LARGE SCALE GENOMIC DNA]</scope>
    <source>
        <strain evidence="2 3">61-15</strain>
    </source>
</reference>
<gene>
    <name evidence="2" type="ORF">AALA52_09040</name>
</gene>
<dbReference type="Gene3D" id="3.40.50.300">
    <property type="entry name" value="P-loop containing nucleotide triphosphate hydrolases"/>
    <property type="match status" value="1"/>
</dbReference>
<dbReference type="CDD" id="cd02042">
    <property type="entry name" value="ParAB_family"/>
    <property type="match status" value="1"/>
</dbReference>
<dbReference type="InterPro" id="IPR050678">
    <property type="entry name" value="DNA_Partitioning_ATPase"/>
</dbReference>
<dbReference type="EMBL" id="JBCLSH010000043">
    <property type="protein sequence ID" value="MEY8444372.1"/>
    <property type="molecule type" value="Genomic_DNA"/>
</dbReference>
<evidence type="ECO:0000259" key="1">
    <source>
        <dbReference type="Pfam" id="PF13614"/>
    </source>
</evidence>
<name>A0ABV4D4B6_9LACT</name>
<dbReference type="Pfam" id="PF13614">
    <property type="entry name" value="AAA_31"/>
    <property type="match status" value="1"/>
</dbReference>
<evidence type="ECO:0000313" key="3">
    <source>
        <dbReference type="Proteomes" id="UP001565283"/>
    </source>
</evidence>
<dbReference type="Proteomes" id="UP001565283">
    <property type="component" value="Unassembled WGS sequence"/>
</dbReference>
<keyword evidence="3" id="KW-1185">Reference proteome</keyword>
<dbReference type="RefSeq" id="WP_369948772.1">
    <property type="nucleotide sequence ID" value="NZ_JBCLSH010000043.1"/>
</dbReference>
<dbReference type="PANTHER" id="PTHR13696">
    <property type="entry name" value="P-LOOP CONTAINING NUCLEOSIDE TRIPHOSPHATE HYDROLASE"/>
    <property type="match status" value="1"/>
</dbReference>
<dbReference type="SUPFAM" id="SSF52540">
    <property type="entry name" value="P-loop containing nucleoside triphosphate hydrolases"/>
    <property type="match status" value="1"/>
</dbReference>
<dbReference type="InterPro" id="IPR027417">
    <property type="entry name" value="P-loop_NTPase"/>
</dbReference>
<accession>A0ABV4D4B6</accession>
<protein>
    <submittedName>
        <fullName evidence="2">AAA family ATPase</fullName>
    </submittedName>
</protein>
<sequence length="348" mass="39636">MAKIISFFNHKGGVGKTTLAYNVAWDLSERGQRVLMIDGDPQANLTEITLDNKLFYEEVDLFSTEDVVEYSPEFLKENNIYEYFRAYILPELNEQRPQIQKFKKKNNLDLLAGSIRLAELEDTISLAVSNVPGLRDIPNRAYQALQDLGEDYDYILLDLSPALSATNQLFVELSDYFIVPVNPSIFSLQALDNLQDIFRNWNRKLSSFDIFSRGQKSLPVMLGIVCQNYRPYSKAGEKNTTSAARFERRMNELNDSAVTLANSLNSFGMALLPEQFKEIFIHCEPYRIANLPDYNQLSTVSENEKVPVVGLTNSLLAKNKLNLPQYIQKVSDFKEECAQIVTGLLKLK</sequence>
<dbReference type="PANTHER" id="PTHR13696:SF99">
    <property type="entry name" value="COBYRINIC ACID AC-DIAMIDE SYNTHASE"/>
    <property type="match status" value="1"/>
</dbReference>
<proteinExistence type="predicted"/>
<evidence type="ECO:0000313" key="2">
    <source>
        <dbReference type="EMBL" id="MEY8444372.1"/>
    </source>
</evidence>
<comment type="caution">
    <text evidence="2">The sequence shown here is derived from an EMBL/GenBank/DDBJ whole genome shotgun (WGS) entry which is preliminary data.</text>
</comment>